<dbReference type="NCBIfam" id="TIGR00241">
    <property type="entry name" value="CoA_E_activ"/>
    <property type="match status" value="1"/>
</dbReference>
<organism evidence="6">
    <name type="scientific">marine sediment metagenome</name>
    <dbReference type="NCBI Taxonomy" id="412755"/>
    <lineage>
        <taxon>unclassified sequences</taxon>
        <taxon>metagenomes</taxon>
        <taxon>ecological metagenomes</taxon>
    </lineage>
</organism>
<dbReference type="SUPFAM" id="SSF53067">
    <property type="entry name" value="Actin-like ATPase domain"/>
    <property type="match status" value="1"/>
</dbReference>
<feature type="non-terminal residue" evidence="6">
    <location>
        <position position="201"/>
    </location>
</feature>
<dbReference type="InterPro" id="IPR002731">
    <property type="entry name" value="ATPase_BadF"/>
</dbReference>
<dbReference type="PANTHER" id="PTHR32329:SF2">
    <property type="entry name" value="BIFUNCTIONAL PROTEIN [INCLUDES 2-HYDROXYACYL-COA DEHYDRATASE (N-TER) AND ITS ACTIVATOR DOMAIN (C_TERM)"/>
    <property type="match status" value="1"/>
</dbReference>
<dbReference type="GO" id="GO:0046872">
    <property type="term" value="F:metal ion binding"/>
    <property type="evidence" value="ECO:0007669"/>
    <property type="project" value="UniProtKB-KW"/>
</dbReference>
<evidence type="ECO:0000256" key="2">
    <source>
        <dbReference type="ARBA" id="ARBA00022723"/>
    </source>
</evidence>
<dbReference type="AlphaFoldDB" id="X1TBK1"/>
<dbReference type="Gene3D" id="3.30.420.40">
    <property type="match status" value="2"/>
</dbReference>
<dbReference type="InterPro" id="IPR043129">
    <property type="entry name" value="ATPase_NBD"/>
</dbReference>
<comment type="cofactor">
    <cofactor evidence="1">
        <name>[4Fe-4S] cluster</name>
        <dbReference type="ChEBI" id="CHEBI:49883"/>
    </cofactor>
</comment>
<evidence type="ECO:0000313" key="6">
    <source>
        <dbReference type="EMBL" id="GAJ02713.1"/>
    </source>
</evidence>
<keyword evidence="2" id="KW-0479">Metal-binding</keyword>
<keyword evidence="3" id="KW-0408">Iron</keyword>
<protein>
    <recommendedName>
        <fullName evidence="5">ATPase BadF/BadG/BcrA/BcrD type domain-containing protein</fullName>
    </recommendedName>
</protein>
<dbReference type="GO" id="GO:0051536">
    <property type="term" value="F:iron-sulfur cluster binding"/>
    <property type="evidence" value="ECO:0007669"/>
    <property type="project" value="UniProtKB-KW"/>
</dbReference>
<reference evidence="6" key="1">
    <citation type="journal article" date="2014" name="Front. Microbiol.">
        <title>High frequency of phylogenetically diverse reductive dehalogenase-homologous genes in deep subseafloor sedimentary metagenomes.</title>
        <authorList>
            <person name="Kawai M."/>
            <person name="Futagami T."/>
            <person name="Toyoda A."/>
            <person name="Takaki Y."/>
            <person name="Nishi S."/>
            <person name="Hori S."/>
            <person name="Arai W."/>
            <person name="Tsubouchi T."/>
            <person name="Morono Y."/>
            <person name="Uchiyama I."/>
            <person name="Ito T."/>
            <person name="Fujiyama A."/>
            <person name="Inagaki F."/>
            <person name="Takami H."/>
        </authorList>
    </citation>
    <scope>NUCLEOTIDE SEQUENCE</scope>
    <source>
        <strain evidence="6">Expedition CK06-06</strain>
    </source>
</reference>
<dbReference type="PANTHER" id="PTHR32329">
    <property type="entry name" value="BIFUNCTIONAL PROTEIN [INCLUDES 2-HYDROXYACYL-COA DEHYDRATASE (N-TER) AND ITS ACTIVATOR DOMAIN (C_TERM)-RELATED"/>
    <property type="match status" value="1"/>
</dbReference>
<sequence length="201" mass="21100">MGIAIGSGTSKGVITKDGELLAYHLLPSGANYRVAAQRLREELLARAGLIPEDIASTVVTGYGAGNVPFSGQEVADLRCCARGISTIFPSVRTVIDVGEQSSQVIRLSEQGQVTGFVVSEKCAAGSGRFLHIIANVLRIDLKDIGPLSLQSKNPVTFTTGCAVFGESEAVSRVAEGFSKEDILAGVHKALADKISTLIDRV</sequence>
<evidence type="ECO:0000256" key="4">
    <source>
        <dbReference type="ARBA" id="ARBA00023014"/>
    </source>
</evidence>
<dbReference type="InterPro" id="IPR008275">
    <property type="entry name" value="CoA_E_activase_dom"/>
</dbReference>
<feature type="domain" description="ATPase BadF/BadG/BcrA/BcrD type" evidence="5">
    <location>
        <begin position="2"/>
        <end position="200"/>
    </location>
</feature>
<name>X1TBK1_9ZZZZ</name>
<gene>
    <name evidence="6" type="ORF">S12H4_53262</name>
</gene>
<evidence type="ECO:0000256" key="1">
    <source>
        <dbReference type="ARBA" id="ARBA00001966"/>
    </source>
</evidence>
<evidence type="ECO:0000256" key="3">
    <source>
        <dbReference type="ARBA" id="ARBA00023004"/>
    </source>
</evidence>
<accession>X1TBK1</accession>
<dbReference type="EMBL" id="BARW01033885">
    <property type="protein sequence ID" value="GAJ02713.1"/>
    <property type="molecule type" value="Genomic_DNA"/>
</dbReference>
<dbReference type="InterPro" id="IPR051805">
    <property type="entry name" value="Dehydratase_Activator_Redct"/>
</dbReference>
<proteinExistence type="predicted"/>
<keyword evidence="4" id="KW-0411">Iron-sulfur</keyword>
<comment type="caution">
    <text evidence="6">The sequence shown here is derived from an EMBL/GenBank/DDBJ whole genome shotgun (WGS) entry which is preliminary data.</text>
</comment>
<evidence type="ECO:0000259" key="5">
    <source>
        <dbReference type="Pfam" id="PF01869"/>
    </source>
</evidence>
<dbReference type="Pfam" id="PF01869">
    <property type="entry name" value="BcrAD_BadFG"/>
    <property type="match status" value="1"/>
</dbReference>